<proteinExistence type="predicted"/>
<dbReference type="EMBL" id="RFFH01000007">
    <property type="protein sequence ID" value="RMI31268.1"/>
    <property type="molecule type" value="Genomic_DNA"/>
</dbReference>
<accession>A0A3M2L9L9</accession>
<dbReference type="RefSeq" id="WP_122189218.1">
    <property type="nucleotide sequence ID" value="NZ_RFFH01000007.1"/>
</dbReference>
<dbReference type="GO" id="GO:0016787">
    <property type="term" value="F:hydrolase activity"/>
    <property type="evidence" value="ECO:0007669"/>
    <property type="project" value="UniProtKB-KW"/>
</dbReference>
<keyword evidence="3" id="KW-1185">Reference proteome</keyword>
<feature type="region of interest" description="Disordered" evidence="1">
    <location>
        <begin position="1"/>
        <end position="20"/>
    </location>
</feature>
<dbReference type="SUPFAM" id="SSF53474">
    <property type="entry name" value="alpha/beta-Hydrolases"/>
    <property type="match status" value="1"/>
</dbReference>
<evidence type="ECO:0000313" key="2">
    <source>
        <dbReference type="EMBL" id="RMI31268.1"/>
    </source>
</evidence>
<dbReference type="OrthoDB" id="3366509at2"/>
<protein>
    <submittedName>
        <fullName evidence="2">Alpha/beta hydrolase</fullName>
    </submittedName>
</protein>
<comment type="caution">
    <text evidence="2">The sequence shown here is derived from an EMBL/GenBank/DDBJ whole genome shotgun (WGS) entry which is preliminary data.</text>
</comment>
<name>A0A3M2L9L9_9NOCA</name>
<sequence length="243" mass="25979">MKQMYSRRADRHARLSDRPETEPVRAVALLLPGGSVRGHRGPSRIAAWALGDLRRRLVESTGSAGIAVHLLHYRFRGWNGAAADTLADTRWALDELARRYGPVPVCLVGNSLGGRAAVEAAGHPNVTGVAGVAPWIPAEVPVEQLAGRRLLIVHGDRDHSSAGAGKSLDYALRARAAGHRVCRFEVAGAGHLLLPRAGDFWSLTAKFVLDVLNDASFDPLIAEAFGTPDGLRVPVPVGYSGER</sequence>
<dbReference type="AlphaFoldDB" id="A0A3M2L9L9"/>
<organism evidence="2 3">
    <name type="scientific">Nocardia stercoris</name>
    <dbReference type="NCBI Taxonomy" id="2483361"/>
    <lineage>
        <taxon>Bacteria</taxon>
        <taxon>Bacillati</taxon>
        <taxon>Actinomycetota</taxon>
        <taxon>Actinomycetes</taxon>
        <taxon>Mycobacteriales</taxon>
        <taxon>Nocardiaceae</taxon>
        <taxon>Nocardia</taxon>
    </lineage>
</organism>
<keyword evidence="2" id="KW-0378">Hydrolase</keyword>
<gene>
    <name evidence="2" type="ORF">EBN03_18020</name>
</gene>
<evidence type="ECO:0000313" key="3">
    <source>
        <dbReference type="Proteomes" id="UP000279275"/>
    </source>
</evidence>
<reference evidence="2 3" key="1">
    <citation type="submission" date="2018-10" db="EMBL/GenBank/DDBJ databases">
        <title>Isolation from cow dung.</title>
        <authorList>
            <person name="Ling L."/>
        </authorList>
    </citation>
    <scope>NUCLEOTIDE SEQUENCE [LARGE SCALE GENOMIC DNA]</scope>
    <source>
        <strain evidence="2 3">NEAU-LL90</strain>
    </source>
</reference>
<evidence type="ECO:0000256" key="1">
    <source>
        <dbReference type="SAM" id="MobiDB-lite"/>
    </source>
</evidence>
<dbReference type="Gene3D" id="3.40.50.1820">
    <property type="entry name" value="alpha/beta hydrolase"/>
    <property type="match status" value="1"/>
</dbReference>
<dbReference type="InterPro" id="IPR029058">
    <property type="entry name" value="AB_hydrolase_fold"/>
</dbReference>
<dbReference type="Proteomes" id="UP000279275">
    <property type="component" value="Unassembled WGS sequence"/>
</dbReference>